<feature type="transmembrane region" description="Helical" evidence="1">
    <location>
        <begin position="78"/>
        <end position="100"/>
    </location>
</feature>
<name>A0A562V0R4_9ACTN</name>
<dbReference type="EMBL" id="VLLL01000006">
    <property type="protein sequence ID" value="TWJ11471.1"/>
    <property type="molecule type" value="Genomic_DNA"/>
</dbReference>
<dbReference type="AlphaFoldDB" id="A0A562V0R4"/>
<keyword evidence="3" id="KW-1185">Reference proteome</keyword>
<evidence type="ECO:0000313" key="3">
    <source>
        <dbReference type="Proteomes" id="UP000321617"/>
    </source>
</evidence>
<evidence type="ECO:0000313" key="2">
    <source>
        <dbReference type="EMBL" id="TWJ11471.1"/>
    </source>
</evidence>
<comment type="caution">
    <text evidence="2">The sequence shown here is derived from an EMBL/GenBank/DDBJ whole genome shotgun (WGS) entry which is preliminary data.</text>
</comment>
<protein>
    <submittedName>
        <fullName evidence="2">Uncharacterized protein</fullName>
    </submittedName>
</protein>
<sequence>MTGVIAADAGRGDTGRMERTVNRTPDRVVIRDRIPLSAWLWAAAGIVIVGVTVLAMIAAGGDDVMVRDRYAVWERETWAWTVPLYAGVAAVGYPLVFVIFRFRRLIALVCDRDGIVLRDRSRRRVRWTEIDRLVVWRRRTRRLGVPGWAPQVGVVLAGDRARNFQREAAGRTWSAADLRPNGVPEWLPGGIQKHSVRLSPARAKDLAAAVARYAPSVPVIDARDPGGGERVAP</sequence>
<accession>A0A562V0R4</accession>
<reference evidence="2 3" key="1">
    <citation type="journal article" date="2013" name="Stand. Genomic Sci.">
        <title>Genomic Encyclopedia of Type Strains, Phase I: The one thousand microbial genomes (KMG-I) project.</title>
        <authorList>
            <person name="Kyrpides N.C."/>
            <person name="Woyke T."/>
            <person name="Eisen J.A."/>
            <person name="Garrity G."/>
            <person name="Lilburn T.G."/>
            <person name="Beck B.J."/>
            <person name="Whitman W.B."/>
            <person name="Hugenholtz P."/>
            <person name="Klenk H.P."/>
        </authorList>
    </citation>
    <scope>NUCLEOTIDE SEQUENCE [LARGE SCALE GENOMIC DNA]</scope>
    <source>
        <strain evidence="2 3">DSM 45044</strain>
    </source>
</reference>
<dbReference type="Proteomes" id="UP000321617">
    <property type="component" value="Unassembled WGS sequence"/>
</dbReference>
<evidence type="ECO:0000256" key="1">
    <source>
        <dbReference type="SAM" id="Phobius"/>
    </source>
</evidence>
<keyword evidence="1" id="KW-1133">Transmembrane helix</keyword>
<keyword evidence="1" id="KW-0472">Membrane</keyword>
<organism evidence="2 3">
    <name type="scientific">Stackebrandtia albiflava</name>
    <dbReference type="NCBI Taxonomy" id="406432"/>
    <lineage>
        <taxon>Bacteria</taxon>
        <taxon>Bacillati</taxon>
        <taxon>Actinomycetota</taxon>
        <taxon>Actinomycetes</taxon>
        <taxon>Glycomycetales</taxon>
        <taxon>Glycomycetaceae</taxon>
        <taxon>Stackebrandtia</taxon>
    </lineage>
</organism>
<feature type="transmembrane region" description="Helical" evidence="1">
    <location>
        <begin position="38"/>
        <end position="58"/>
    </location>
</feature>
<keyword evidence="1" id="KW-0812">Transmembrane</keyword>
<gene>
    <name evidence="2" type="ORF">LX16_2193</name>
</gene>
<proteinExistence type="predicted"/>